<dbReference type="InterPro" id="IPR002197">
    <property type="entry name" value="HTH_Fis"/>
</dbReference>
<reference evidence="8" key="2">
    <citation type="journal article" date="2021" name="Microbiome">
        <title>Successional dynamics and alternative stable states in a saline activated sludge microbial community over 9 years.</title>
        <authorList>
            <person name="Wang Y."/>
            <person name="Ye J."/>
            <person name="Ju F."/>
            <person name="Liu L."/>
            <person name="Boyd J.A."/>
            <person name="Deng Y."/>
            <person name="Parks D.H."/>
            <person name="Jiang X."/>
            <person name="Yin X."/>
            <person name="Woodcroft B.J."/>
            <person name="Tyson G.W."/>
            <person name="Hugenholtz P."/>
            <person name="Polz M.F."/>
            <person name="Zhang T."/>
        </authorList>
    </citation>
    <scope>NUCLEOTIDE SEQUENCE</scope>
    <source>
        <strain evidence="8">HKST-UBA02</strain>
    </source>
</reference>
<dbReference type="Pfam" id="PF02954">
    <property type="entry name" value="HTH_8"/>
    <property type="match status" value="1"/>
</dbReference>
<dbReference type="InterPro" id="IPR058031">
    <property type="entry name" value="AAA_lid_NorR"/>
</dbReference>
<dbReference type="FunFam" id="3.40.50.300:FF:000006">
    <property type="entry name" value="DNA-binding transcriptional regulator NtrC"/>
    <property type="match status" value="1"/>
</dbReference>
<evidence type="ECO:0000313" key="9">
    <source>
        <dbReference type="Proteomes" id="UP000739538"/>
    </source>
</evidence>
<dbReference type="AlphaFoldDB" id="A0A956NDH6"/>
<dbReference type="Gene3D" id="1.25.40.10">
    <property type="entry name" value="Tetratricopeptide repeat domain"/>
    <property type="match status" value="3"/>
</dbReference>
<dbReference type="SUPFAM" id="SSF48452">
    <property type="entry name" value="TPR-like"/>
    <property type="match status" value="4"/>
</dbReference>
<dbReference type="InterPro" id="IPR025943">
    <property type="entry name" value="Sigma_54_int_dom_ATP-bd_2"/>
</dbReference>
<keyword evidence="2" id="KW-0067">ATP-binding</keyword>
<dbReference type="PANTHER" id="PTHR32071">
    <property type="entry name" value="TRANSCRIPTIONAL REGULATORY PROTEIN"/>
    <property type="match status" value="1"/>
</dbReference>
<dbReference type="CDD" id="cd00009">
    <property type="entry name" value="AAA"/>
    <property type="match status" value="1"/>
</dbReference>
<dbReference type="Gene3D" id="1.10.8.60">
    <property type="match status" value="1"/>
</dbReference>
<keyword evidence="3" id="KW-0805">Transcription regulation</keyword>
<dbReference type="SUPFAM" id="SSF52540">
    <property type="entry name" value="P-loop containing nucleoside triphosphate hydrolases"/>
    <property type="match status" value="1"/>
</dbReference>
<dbReference type="PROSITE" id="PS00675">
    <property type="entry name" value="SIGMA54_INTERACT_1"/>
    <property type="match status" value="1"/>
</dbReference>
<keyword evidence="4" id="KW-0238">DNA-binding</keyword>
<dbReference type="InterPro" id="IPR027417">
    <property type="entry name" value="P-loop_NTPase"/>
</dbReference>
<evidence type="ECO:0000256" key="2">
    <source>
        <dbReference type="ARBA" id="ARBA00022840"/>
    </source>
</evidence>
<dbReference type="SUPFAM" id="SSF46689">
    <property type="entry name" value="Homeodomain-like"/>
    <property type="match status" value="1"/>
</dbReference>
<keyword evidence="1" id="KW-0547">Nucleotide-binding</keyword>
<dbReference type="EMBL" id="JAGQHS010000091">
    <property type="protein sequence ID" value="MCA9757277.1"/>
    <property type="molecule type" value="Genomic_DNA"/>
</dbReference>
<comment type="caution">
    <text evidence="8">The sequence shown here is derived from an EMBL/GenBank/DDBJ whole genome shotgun (WGS) entry which is preliminary data.</text>
</comment>
<evidence type="ECO:0000259" key="7">
    <source>
        <dbReference type="PROSITE" id="PS50045"/>
    </source>
</evidence>
<feature type="region of interest" description="Disordered" evidence="6">
    <location>
        <begin position="1046"/>
        <end position="1096"/>
    </location>
</feature>
<sequence length="1096" mass="118999">MATSDSQSPISGDSSGWVRLLLDAAGSHLRSGEPEAACECAERAVGIASGGGDGHAAVRALSVLAEAHEAAGRRGKAREILEDCVARCLEEGDELEAAGFEGWIGRIHRQESRFAEARDHLLRSLRLSARSEPGAVRALALEELGPVERRLGMPREALDHLTEALRIREALDDRKRVAAGHDRIGNIHVHLGELDDAERHYTRSLRIYQDLDDRNGTAIVSNNLGTLQVQRGDYGAALVHFQLARDLADQVGDQRALAWATGNLGLAHAYLGNTSEAEPALLASIDALAKQGDKAGQAIYANNLALVYLTSARYEESIAWGERSAAQMKELGNVEGATKPWLNVARANLELGRTEEAERAALEVKRLSQSIESGEIRSEELILQASLSLARGDAEVARDLATEAAEMATSGNALRQRAESLRILGGSQFLVGDLDAARDALTESESLFVQLGDVYDLARVRVELGALFLRIEAHDAAQRRLRQAQEVFQRLGHAPLLCRSWILMAEVEAARGGGEVEVYLENAREAAESAERTELVADVDAARVRIVERSWWADESAGATAELGGVERACLLELVGGLRELGVGETWLALLGARLRLDGAVLLLEDGRTSTWGWGRSAELLERARQRQSSGLTLGRPHLEPLDRSVAEGQESVFVAIARPAAAPHGSADGRERVSASGVYEPTARGVLGVIRSAGASGNTSPQSPGLEHLLPVLAEILSLVAPQREIANVVLPETAPFEGIVGESSEMRAIFRAIERVATSDASVLVLGESGTGKELVARAIHERSERKGRPFVAISCPSIPRELIEAELFGHEKGAFTGAAMERRGQVEAADGGTLFLDEIGDMDLATQTKLLRFLQEREFLRVGGREPIRVDIRVLAATSRDLEEEIAAGRFRLDLYYRIGVVPLKIPPLRERIQDVPSLVAHFLHSIASGDVPPIDRAVFDALSSYSWPGNVRELRNVVEYVLAMRGAEGPVTTADLPARVREALEHSDGAVSLSLRRGETLEARLLSVEGAILRRTLEACGWNQTRAARRLGLKESTMRYKMRRFDLRKPGDAGNEKTRSSAASRARTRRNDPRAKARRSTASRGRPADWAQ</sequence>
<evidence type="ECO:0000256" key="3">
    <source>
        <dbReference type="ARBA" id="ARBA00023015"/>
    </source>
</evidence>
<evidence type="ECO:0000256" key="6">
    <source>
        <dbReference type="SAM" id="MobiDB-lite"/>
    </source>
</evidence>
<protein>
    <submittedName>
        <fullName evidence="8">Sigma 54-interacting transcriptional regulator</fullName>
    </submittedName>
</protein>
<evidence type="ECO:0000256" key="1">
    <source>
        <dbReference type="ARBA" id="ARBA00022741"/>
    </source>
</evidence>
<dbReference type="InterPro" id="IPR025944">
    <property type="entry name" value="Sigma_54_int_dom_CS"/>
</dbReference>
<dbReference type="Proteomes" id="UP000739538">
    <property type="component" value="Unassembled WGS sequence"/>
</dbReference>
<organism evidence="8 9">
    <name type="scientific">Eiseniibacteriota bacterium</name>
    <dbReference type="NCBI Taxonomy" id="2212470"/>
    <lineage>
        <taxon>Bacteria</taxon>
        <taxon>Candidatus Eiseniibacteriota</taxon>
    </lineage>
</organism>
<reference evidence="8" key="1">
    <citation type="submission" date="2020-04" db="EMBL/GenBank/DDBJ databases">
        <authorList>
            <person name="Zhang T."/>
        </authorList>
    </citation>
    <scope>NUCLEOTIDE SEQUENCE</scope>
    <source>
        <strain evidence="8">HKST-UBA02</strain>
    </source>
</reference>
<dbReference type="Gene3D" id="3.40.50.300">
    <property type="entry name" value="P-loop containing nucleotide triphosphate hydrolases"/>
    <property type="match status" value="1"/>
</dbReference>
<dbReference type="SMART" id="SM00028">
    <property type="entry name" value="TPR"/>
    <property type="match status" value="10"/>
</dbReference>
<dbReference type="SMART" id="SM00382">
    <property type="entry name" value="AAA"/>
    <property type="match status" value="1"/>
</dbReference>
<dbReference type="Gene3D" id="1.10.10.60">
    <property type="entry name" value="Homeodomain-like"/>
    <property type="match status" value="1"/>
</dbReference>
<dbReference type="PROSITE" id="PS00676">
    <property type="entry name" value="SIGMA54_INTERACT_2"/>
    <property type="match status" value="1"/>
</dbReference>
<proteinExistence type="predicted"/>
<dbReference type="PRINTS" id="PR01590">
    <property type="entry name" value="HTHFIS"/>
</dbReference>
<feature type="domain" description="Sigma-54 factor interaction" evidence="7">
    <location>
        <begin position="741"/>
        <end position="967"/>
    </location>
</feature>
<gene>
    <name evidence="8" type="ORF">KDA27_15845</name>
</gene>
<name>A0A956NDH6_UNCEI</name>
<dbReference type="Pfam" id="PF25601">
    <property type="entry name" value="AAA_lid_14"/>
    <property type="match status" value="1"/>
</dbReference>
<evidence type="ECO:0000256" key="5">
    <source>
        <dbReference type="ARBA" id="ARBA00023163"/>
    </source>
</evidence>
<feature type="compositionally biased region" description="Basic and acidic residues" evidence="6">
    <location>
        <begin position="1046"/>
        <end position="1063"/>
    </location>
</feature>
<dbReference type="GO" id="GO:0043565">
    <property type="term" value="F:sequence-specific DNA binding"/>
    <property type="evidence" value="ECO:0007669"/>
    <property type="project" value="InterPro"/>
</dbReference>
<dbReference type="Pfam" id="PF00158">
    <property type="entry name" value="Sigma54_activat"/>
    <property type="match status" value="1"/>
</dbReference>
<dbReference type="InterPro" id="IPR009057">
    <property type="entry name" value="Homeodomain-like_sf"/>
</dbReference>
<dbReference type="InterPro" id="IPR002078">
    <property type="entry name" value="Sigma_54_int"/>
</dbReference>
<keyword evidence="5" id="KW-0804">Transcription</keyword>
<dbReference type="GO" id="GO:0005524">
    <property type="term" value="F:ATP binding"/>
    <property type="evidence" value="ECO:0007669"/>
    <property type="project" value="UniProtKB-KW"/>
</dbReference>
<dbReference type="InterPro" id="IPR011990">
    <property type="entry name" value="TPR-like_helical_dom_sf"/>
</dbReference>
<dbReference type="Pfam" id="PF13424">
    <property type="entry name" value="TPR_12"/>
    <property type="match status" value="3"/>
</dbReference>
<accession>A0A956NDH6</accession>
<dbReference type="InterPro" id="IPR025662">
    <property type="entry name" value="Sigma_54_int_dom_ATP-bd_1"/>
</dbReference>
<dbReference type="InterPro" id="IPR019734">
    <property type="entry name" value="TPR_rpt"/>
</dbReference>
<dbReference type="PROSITE" id="PS50045">
    <property type="entry name" value="SIGMA54_INTERACT_4"/>
    <property type="match status" value="1"/>
</dbReference>
<evidence type="ECO:0000313" key="8">
    <source>
        <dbReference type="EMBL" id="MCA9757277.1"/>
    </source>
</evidence>
<evidence type="ECO:0000256" key="4">
    <source>
        <dbReference type="ARBA" id="ARBA00023125"/>
    </source>
</evidence>
<dbReference type="PROSITE" id="PS00688">
    <property type="entry name" value="SIGMA54_INTERACT_3"/>
    <property type="match status" value="1"/>
</dbReference>
<dbReference type="GO" id="GO:0006355">
    <property type="term" value="P:regulation of DNA-templated transcription"/>
    <property type="evidence" value="ECO:0007669"/>
    <property type="project" value="InterPro"/>
</dbReference>
<dbReference type="InterPro" id="IPR003593">
    <property type="entry name" value="AAA+_ATPase"/>
</dbReference>